<sequence length="660" mass="67093">MNAETTRKAEAIPVKTSVHGRSRLPVLRLLGLLLVPLAIAGLLIWSLGDPEDRMKDVRAAVVNKDKPVEVNGQLVPLGRQLSAKLVGGEIESNYTWEFATEQTAAEGLADGTYAAVVTIPETFSAAATSFSRDPAQATRATIDVTTGDRSHLADEAISRVVTATAANLLGQQLTTTYLDNVYVGFNTLGDRLGEASQGATSLADGARQLAGGTDQLSAGADQLAAGARTLSDGLGALDGGAAQLAQGTRRLSDGLSRMREQTAQLPQQTSMLADVSAQEAQGVRQLNGGLKQLAAELAEMSGQCPPGVVPMCTKLAIQAATAQALSDGAGQLQQASTGVSTGLDALAGRTQESSGGLPALAAGIDQLATGAAQLDDGATRLADGLSQTRGGATRLAEGADQLAAGVRGVADGARQLDDGTGRLSSGLDQAVRQLPSYPDGDRQKLAQAVADPVTTAGGTALGFGFSGPSLFAVLALWVGAVVAFLVLRARPKRALESTRSSFRLAWQQLRLPAGIAIAQGVLVAAVVGIAQDLSPGRWLGATGLLVLAAVAFTAVNQALAAAFGGTGRFAAMLVGLVVLANGFIAAVPAVLGRVQSVLPVGPAQDALHAVIAGTAPGSGAIAALLLWAAIGVVVTSLAIERSRTVRVTRLRALRRSPGVA</sequence>
<dbReference type="Proteomes" id="UP001500220">
    <property type="component" value="Unassembled WGS sequence"/>
</dbReference>
<evidence type="ECO:0000313" key="6">
    <source>
        <dbReference type="EMBL" id="GAA0504056.1"/>
    </source>
</evidence>
<evidence type="ECO:0000256" key="1">
    <source>
        <dbReference type="ARBA" id="ARBA00004141"/>
    </source>
</evidence>
<feature type="transmembrane region" description="Helical" evidence="5">
    <location>
        <begin position="570"/>
        <end position="591"/>
    </location>
</feature>
<reference evidence="7 8" key="1">
    <citation type="journal article" date="2014" name="Int. J. Syst. Evol. Microbiol.">
        <title>Complete genome sequence of Corynebacterium casei LMG S-19264T (=DSM 44701T), isolated from a smear-ripened cheese.</title>
        <authorList>
            <consortium name="US DOE Joint Genome Institute (JGI-PGF)"/>
            <person name="Walter F."/>
            <person name="Albersmeier A."/>
            <person name="Kalinowski J."/>
            <person name="Ruckert C."/>
        </authorList>
    </citation>
    <scope>NUCLEOTIDE SEQUENCE [LARGE SCALE GENOMIC DNA]</scope>
    <source>
        <strain evidence="7 8">CGMCC 4.7206</strain>
    </source>
</reference>
<dbReference type="Proteomes" id="UP000597989">
    <property type="component" value="Unassembled WGS sequence"/>
</dbReference>
<keyword evidence="9" id="KW-1185">Reference proteome</keyword>
<evidence type="ECO:0000313" key="7">
    <source>
        <dbReference type="EMBL" id="GGI87377.1"/>
    </source>
</evidence>
<dbReference type="GO" id="GO:0016020">
    <property type="term" value="C:membrane"/>
    <property type="evidence" value="ECO:0007669"/>
    <property type="project" value="UniProtKB-SubCell"/>
</dbReference>
<dbReference type="NCBIfam" id="TIGR03061">
    <property type="entry name" value="pip_yhgE_Nterm"/>
    <property type="match status" value="1"/>
</dbReference>
<feature type="transmembrane region" description="Helical" evidence="5">
    <location>
        <begin position="542"/>
        <end position="563"/>
    </location>
</feature>
<dbReference type="AlphaFoldDB" id="A0A917JXS1"/>
<dbReference type="PANTHER" id="PTHR43077">
    <property type="entry name" value="TRANSPORT PERMEASE YVFS-RELATED"/>
    <property type="match status" value="1"/>
</dbReference>
<keyword evidence="2 5" id="KW-0812">Transmembrane</keyword>
<dbReference type="PANTHER" id="PTHR43077:SF10">
    <property type="entry name" value="TRANSPORT PERMEASE PROTEIN"/>
    <property type="match status" value="1"/>
</dbReference>
<accession>A0A917JXS1</accession>
<reference evidence="6" key="4">
    <citation type="submission" date="2023-12" db="EMBL/GenBank/DDBJ databases">
        <authorList>
            <person name="Sun Q."/>
            <person name="Inoue M."/>
        </authorList>
    </citation>
    <scope>NUCLEOTIDE SEQUENCE</scope>
    <source>
        <strain evidence="6">JCM 10664</strain>
    </source>
</reference>
<dbReference type="InterPro" id="IPR023908">
    <property type="entry name" value="xxxLxxG_rpt"/>
</dbReference>
<reference evidence="7" key="3">
    <citation type="submission" date="2020-09" db="EMBL/GenBank/DDBJ databases">
        <authorList>
            <person name="Sun Q."/>
            <person name="Zhou Y."/>
        </authorList>
    </citation>
    <scope>NUCLEOTIDE SEQUENCE</scope>
    <source>
        <strain evidence="7">CGMCC 4.7206</strain>
    </source>
</reference>
<keyword evidence="3 5" id="KW-1133">Transmembrane helix</keyword>
<feature type="transmembrane region" description="Helical" evidence="5">
    <location>
        <begin position="620"/>
        <end position="639"/>
    </location>
</feature>
<name>A0A917JXS1_9PSEU</name>
<dbReference type="EMBL" id="BMMT01000008">
    <property type="protein sequence ID" value="GGI87377.1"/>
    <property type="molecule type" value="Genomic_DNA"/>
</dbReference>
<evidence type="ECO:0000256" key="4">
    <source>
        <dbReference type="ARBA" id="ARBA00023136"/>
    </source>
</evidence>
<proteinExistence type="predicted"/>
<comment type="subcellular location">
    <subcellularLocation>
        <location evidence="1">Membrane</location>
        <topology evidence="1">Multi-pass membrane protein</topology>
    </subcellularLocation>
</comment>
<feature type="transmembrane region" description="Helical" evidence="5">
    <location>
        <begin position="29"/>
        <end position="48"/>
    </location>
</feature>
<dbReference type="Gene3D" id="1.10.287.950">
    <property type="entry name" value="Methyl-accepting chemotaxis protein"/>
    <property type="match status" value="2"/>
</dbReference>
<gene>
    <name evidence="6" type="ORF">GCM10009545_02250</name>
    <name evidence="7" type="ORF">GCM10011581_25600</name>
</gene>
<feature type="transmembrane region" description="Helical" evidence="5">
    <location>
        <begin position="509"/>
        <end position="530"/>
    </location>
</feature>
<dbReference type="EMBL" id="BAAAHC010000001">
    <property type="protein sequence ID" value="GAA0504056.1"/>
    <property type="molecule type" value="Genomic_DNA"/>
</dbReference>
<evidence type="ECO:0000256" key="3">
    <source>
        <dbReference type="ARBA" id="ARBA00022989"/>
    </source>
</evidence>
<dbReference type="InterPro" id="IPR017500">
    <property type="entry name" value="Phage_infect_YhgE_N"/>
</dbReference>
<feature type="transmembrane region" description="Helical" evidence="5">
    <location>
        <begin position="470"/>
        <end position="489"/>
    </location>
</feature>
<keyword evidence="4 5" id="KW-0472">Membrane</keyword>
<evidence type="ECO:0000313" key="9">
    <source>
        <dbReference type="Proteomes" id="UP001500220"/>
    </source>
</evidence>
<dbReference type="NCBIfam" id="TIGR03057">
    <property type="entry name" value="xxxLxxG_by_4"/>
    <property type="match status" value="5"/>
</dbReference>
<dbReference type="SUPFAM" id="SSF58104">
    <property type="entry name" value="Methyl-accepting chemotaxis protein (MCP) signaling domain"/>
    <property type="match status" value="1"/>
</dbReference>
<dbReference type="InterPro" id="IPR051328">
    <property type="entry name" value="T7SS_ABC-Transporter"/>
</dbReference>
<reference evidence="6 9" key="2">
    <citation type="journal article" date="2019" name="Int. J. Syst. Evol. Microbiol.">
        <title>The Global Catalogue of Microorganisms (GCM) 10K type strain sequencing project: providing services to taxonomists for standard genome sequencing and annotation.</title>
        <authorList>
            <consortium name="The Broad Institute Genomics Platform"/>
            <consortium name="The Broad Institute Genome Sequencing Center for Infectious Disease"/>
            <person name="Wu L."/>
            <person name="Ma J."/>
        </authorList>
    </citation>
    <scope>NUCLEOTIDE SEQUENCE [LARGE SCALE GENOMIC DNA]</scope>
    <source>
        <strain evidence="6 9">JCM 10664</strain>
    </source>
</reference>
<evidence type="ECO:0000256" key="5">
    <source>
        <dbReference type="SAM" id="Phobius"/>
    </source>
</evidence>
<comment type="caution">
    <text evidence="7">The sequence shown here is derived from an EMBL/GenBank/DDBJ whole genome shotgun (WGS) entry which is preliminary data.</text>
</comment>
<evidence type="ECO:0000256" key="2">
    <source>
        <dbReference type="ARBA" id="ARBA00022692"/>
    </source>
</evidence>
<organism evidence="7 8">
    <name type="scientific">Saccharopolyspora thermophila</name>
    <dbReference type="NCBI Taxonomy" id="89367"/>
    <lineage>
        <taxon>Bacteria</taxon>
        <taxon>Bacillati</taxon>
        <taxon>Actinomycetota</taxon>
        <taxon>Actinomycetes</taxon>
        <taxon>Pseudonocardiales</taxon>
        <taxon>Pseudonocardiaceae</taxon>
        <taxon>Saccharopolyspora</taxon>
    </lineage>
</organism>
<protein>
    <submittedName>
        <fullName evidence="6">YhgE/Pip domain-containing protein</fullName>
    </submittedName>
</protein>
<evidence type="ECO:0000313" key="8">
    <source>
        <dbReference type="Proteomes" id="UP000597989"/>
    </source>
</evidence>